<dbReference type="Pfam" id="PF20152">
    <property type="entry name" value="DUF6534"/>
    <property type="match status" value="1"/>
</dbReference>
<dbReference type="PANTHER" id="PTHR40465:SF1">
    <property type="entry name" value="DUF6534 DOMAIN-CONTAINING PROTEIN"/>
    <property type="match status" value="1"/>
</dbReference>
<dbReference type="OrthoDB" id="2745105at2759"/>
<comment type="caution">
    <text evidence="3">The sequence shown here is derived from an EMBL/GenBank/DDBJ whole genome shotgun (WGS) entry which is preliminary data.</text>
</comment>
<dbReference type="STRING" id="1077348.A0A2G8SF78"/>
<feature type="transmembrane region" description="Helical" evidence="1">
    <location>
        <begin position="165"/>
        <end position="187"/>
    </location>
</feature>
<dbReference type="EMBL" id="AYKW01000010">
    <property type="protein sequence ID" value="PIL32420.1"/>
    <property type="molecule type" value="Genomic_DNA"/>
</dbReference>
<gene>
    <name evidence="3" type="ORF">GSI_05122</name>
</gene>
<feature type="transmembrane region" description="Helical" evidence="1">
    <location>
        <begin position="207"/>
        <end position="227"/>
    </location>
</feature>
<protein>
    <recommendedName>
        <fullName evidence="2">DUF6534 domain-containing protein</fullName>
    </recommendedName>
</protein>
<feature type="transmembrane region" description="Helical" evidence="1">
    <location>
        <begin position="92"/>
        <end position="113"/>
    </location>
</feature>
<dbReference type="AlphaFoldDB" id="A0A2G8SF78"/>
<keyword evidence="4" id="KW-1185">Reference proteome</keyword>
<evidence type="ECO:0000256" key="1">
    <source>
        <dbReference type="SAM" id="Phobius"/>
    </source>
</evidence>
<dbReference type="Proteomes" id="UP000230002">
    <property type="component" value="Unassembled WGS sequence"/>
</dbReference>
<evidence type="ECO:0000313" key="3">
    <source>
        <dbReference type="EMBL" id="PIL32420.1"/>
    </source>
</evidence>
<proteinExistence type="predicted"/>
<organism evidence="3 4">
    <name type="scientific">Ganoderma sinense ZZ0214-1</name>
    <dbReference type="NCBI Taxonomy" id="1077348"/>
    <lineage>
        <taxon>Eukaryota</taxon>
        <taxon>Fungi</taxon>
        <taxon>Dikarya</taxon>
        <taxon>Basidiomycota</taxon>
        <taxon>Agaricomycotina</taxon>
        <taxon>Agaricomycetes</taxon>
        <taxon>Polyporales</taxon>
        <taxon>Polyporaceae</taxon>
        <taxon>Ganoderma</taxon>
    </lineage>
</organism>
<name>A0A2G8SF78_9APHY</name>
<feature type="transmembrane region" description="Helical" evidence="1">
    <location>
        <begin position="54"/>
        <end position="77"/>
    </location>
</feature>
<accession>A0A2G8SF78</accession>
<feature type="transmembrane region" description="Helical" evidence="1">
    <location>
        <begin position="20"/>
        <end position="42"/>
    </location>
</feature>
<keyword evidence="1" id="KW-0472">Membrane</keyword>
<sequence length="344" mass="37661">MSTPKLAHTTIALNDTLGASFIGHTVATVLYGITTLQTFLYYRYNMKDPLILRVSVAGLWILDSLHVGLITGAMYWYCITNFSNLVAIQRPIWPITTMIIVSNLSNSIIRGIFCHRLYLLGHRSLWLPAIIGVLSVFIFVDAGYFSIKLFSIDSFEQITEFSWGLYAGLSVEAAVDLVVAIAQVILLRKFETGIRSTDSSIRVLMQYSINTGLLTSFCAIGAVVSFAAAPRKFIYFAFYFVLGKMYVNSLLATLNARGSILGTRGPRRRRAAAEDKEVAFPTAGATTDTGRNGRLTTFDASLHGAGIEFTTVISTPPFVSDSIVQVTKGKMGSSSDMSKSYSTV</sequence>
<evidence type="ECO:0000313" key="4">
    <source>
        <dbReference type="Proteomes" id="UP000230002"/>
    </source>
</evidence>
<dbReference type="InterPro" id="IPR045339">
    <property type="entry name" value="DUF6534"/>
</dbReference>
<evidence type="ECO:0000259" key="2">
    <source>
        <dbReference type="Pfam" id="PF20152"/>
    </source>
</evidence>
<feature type="transmembrane region" description="Helical" evidence="1">
    <location>
        <begin position="233"/>
        <end position="254"/>
    </location>
</feature>
<feature type="transmembrane region" description="Helical" evidence="1">
    <location>
        <begin position="125"/>
        <end position="145"/>
    </location>
</feature>
<keyword evidence="1" id="KW-1133">Transmembrane helix</keyword>
<dbReference type="PANTHER" id="PTHR40465">
    <property type="entry name" value="CHROMOSOME 1, WHOLE GENOME SHOTGUN SEQUENCE"/>
    <property type="match status" value="1"/>
</dbReference>
<keyword evidence="1" id="KW-0812">Transmembrane</keyword>
<reference evidence="3 4" key="1">
    <citation type="journal article" date="2015" name="Sci. Rep.">
        <title>Chromosome-level genome map provides insights into diverse defense mechanisms in the medicinal fungus Ganoderma sinense.</title>
        <authorList>
            <person name="Zhu Y."/>
            <person name="Xu J."/>
            <person name="Sun C."/>
            <person name="Zhou S."/>
            <person name="Xu H."/>
            <person name="Nelson D.R."/>
            <person name="Qian J."/>
            <person name="Song J."/>
            <person name="Luo H."/>
            <person name="Xiang L."/>
            <person name="Li Y."/>
            <person name="Xu Z."/>
            <person name="Ji A."/>
            <person name="Wang L."/>
            <person name="Lu S."/>
            <person name="Hayward A."/>
            <person name="Sun W."/>
            <person name="Li X."/>
            <person name="Schwartz D.C."/>
            <person name="Wang Y."/>
            <person name="Chen S."/>
        </authorList>
    </citation>
    <scope>NUCLEOTIDE SEQUENCE [LARGE SCALE GENOMIC DNA]</scope>
    <source>
        <strain evidence="3 4">ZZ0214-1</strain>
    </source>
</reference>
<feature type="domain" description="DUF6534" evidence="2">
    <location>
        <begin position="173"/>
        <end position="258"/>
    </location>
</feature>